<evidence type="ECO:0008006" key="4">
    <source>
        <dbReference type="Google" id="ProtNLM"/>
    </source>
</evidence>
<gene>
    <name evidence="2" type="ORF">CY0110_00440</name>
</gene>
<dbReference type="Proteomes" id="UP000003781">
    <property type="component" value="Unassembled WGS sequence"/>
</dbReference>
<organism evidence="2 3">
    <name type="scientific">Crocosphaera chwakensis CCY0110</name>
    <dbReference type="NCBI Taxonomy" id="391612"/>
    <lineage>
        <taxon>Bacteria</taxon>
        <taxon>Bacillati</taxon>
        <taxon>Cyanobacteriota</taxon>
        <taxon>Cyanophyceae</taxon>
        <taxon>Oscillatoriophycideae</taxon>
        <taxon>Chroococcales</taxon>
        <taxon>Aphanothecaceae</taxon>
        <taxon>Crocosphaera</taxon>
        <taxon>Crocosphaera chwakensis</taxon>
    </lineage>
</organism>
<feature type="region of interest" description="Disordered" evidence="1">
    <location>
        <begin position="61"/>
        <end position="83"/>
    </location>
</feature>
<dbReference type="EMBL" id="AAXW01000009">
    <property type="protein sequence ID" value="EAZ92080.1"/>
    <property type="molecule type" value="Genomic_DNA"/>
</dbReference>
<protein>
    <recommendedName>
        <fullName evidence="4">Type II toxin-antitoxin system CcdA family antitoxin</fullName>
    </recommendedName>
</protein>
<evidence type="ECO:0000313" key="2">
    <source>
        <dbReference type="EMBL" id="EAZ92080.1"/>
    </source>
</evidence>
<proteinExistence type="predicted"/>
<keyword evidence="3" id="KW-1185">Reference proteome</keyword>
<evidence type="ECO:0000256" key="1">
    <source>
        <dbReference type="SAM" id="MobiDB-lite"/>
    </source>
</evidence>
<name>A3INA3_9CHRO</name>
<dbReference type="AlphaFoldDB" id="A3INA3"/>
<reference evidence="2 3" key="1">
    <citation type="submission" date="2007-03" db="EMBL/GenBank/DDBJ databases">
        <authorList>
            <person name="Stal L."/>
            <person name="Ferriera S."/>
            <person name="Johnson J."/>
            <person name="Kravitz S."/>
            <person name="Beeson K."/>
            <person name="Sutton G."/>
            <person name="Rogers Y.-H."/>
            <person name="Friedman R."/>
            <person name="Frazier M."/>
            <person name="Venter J.C."/>
        </authorList>
    </citation>
    <scope>NUCLEOTIDE SEQUENCE [LARGE SCALE GENOMIC DNA]</scope>
    <source>
        <strain evidence="2 3">CCY0110</strain>
    </source>
</reference>
<dbReference type="eggNOG" id="ENOG50330KB">
    <property type="taxonomic scope" value="Bacteria"/>
</dbReference>
<accession>A3INA3</accession>
<evidence type="ECO:0000313" key="3">
    <source>
        <dbReference type="Proteomes" id="UP000003781"/>
    </source>
</evidence>
<sequence>MEDWKKLMNDNATSTQRNADKVEISINLDAEVLEQLQHLTNDPSRIIETAIKQWLNGERNRDDDLTRTFRRNPPLPPRGEWND</sequence>
<comment type="caution">
    <text evidence="2">The sequence shown here is derived from an EMBL/GenBank/DDBJ whole genome shotgun (WGS) entry which is preliminary data.</text>
</comment>